<feature type="compositionally biased region" description="Polar residues" evidence="1">
    <location>
        <begin position="167"/>
        <end position="179"/>
    </location>
</feature>
<keyword evidence="4" id="KW-1185">Reference proteome</keyword>
<sequence length="281" mass="28473">MQLSFVLPAVAVLAGALVRAEQHTIRFENKCGKGTPQLIQGGKVLSTGQDFTSNGPFAAGIAYLQTGECGFNGENCALLEMTLVNPTAPGAGSSTDISLIAPHAFNVETSFSYFGGCDGQGATCDSGACKSAFFQPNDNQVQVQCETNDVNLLITFCGDATQSTGLTTPDKGSSSAAHQPSSVAATHSSPAAATHTSAASHAATSAAASTHATSSVPVSSAASLVAQPSAASPSASSVASCKAGSRRRRRSVPADADSTSPNRLRRHHARNADAVNRGASF</sequence>
<gene>
    <name evidence="3" type="ORF">ONZ51_g2913</name>
</gene>
<feature type="compositionally biased region" description="Low complexity" evidence="1">
    <location>
        <begin position="180"/>
        <end position="205"/>
    </location>
</feature>
<feature type="chain" id="PRO_5042244661" description="Glycopeptide" evidence="2">
    <location>
        <begin position="21"/>
        <end position="281"/>
    </location>
</feature>
<name>A0AAD7TZ99_9APHY</name>
<dbReference type="EMBL" id="JAPEVG010000048">
    <property type="protein sequence ID" value="KAJ8489488.1"/>
    <property type="molecule type" value="Genomic_DNA"/>
</dbReference>
<organism evidence="3 4">
    <name type="scientific">Trametes cubensis</name>
    <dbReference type="NCBI Taxonomy" id="1111947"/>
    <lineage>
        <taxon>Eukaryota</taxon>
        <taxon>Fungi</taxon>
        <taxon>Dikarya</taxon>
        <taxon>Basidiomycota</taxon>
        <taxon>Agaricomycotina</taxon>
        <taxon>Agaricomycetes</taxon>
        <taxon>Polyporales</taxon>
        <taxon>Polyporaceae</taxon>
        <taxon>Trametes</taxon>
    </lineage>
</organism>
<dbReference type="InterPro" id="IPR037176">
    <property type="entry name" value="Osmotin/thaumatin-like_sf"/>
</dbReference>
<evidence type="ECO:0008006" key="5">
    <source>
        <dbReference type="Google" id="ProtNLM"/>
    </source>
</evidence>
<dbReference type="AlphaFoldDB" id="A0AAD7TZ99"/>
<protein>
    <recommendedName>
        <fullName evidence="5">Glycopeptide</fullName>
    </recommendedName>
</protein>
<evidence type="ECO:0000256" key="2">
    <source>
        <dbReference type="SAM" id="SignalP"/>
    </source>
</evidence>
<keyword evidence="2" id="KW-0732">Signal</keyword>
<feature type="signal peptide" evidence="2">
    <location>
        <begin position="1"/>
        <end position="20"/>
    </location>
</feature>
<dbReference type="Proteomes" id="UP001215151">
    <property type="component" value="Unassembled WGS sequence"/>
</dbReference>
<feature type="region of interest" description="Disordered" evidence="1">
    <location>
        <begin position="167"/>
        <end position="205"/>
    </location>
</feature>
<reference evidence="3" key="1">
    <citation type="submission" date="2022-11" db="EMBL/GenBank/DDBJ databases">
        <title>Genome Sequence of Cubamyces cubensis.</title>
        <authorList>
            <person name="Buettner E."/>
        </authorList>
    </citation>
    <scope>NUCLEOTIDE SEQUENCE</scope>
    <source>
        <strain evidence="3">MPL-01</strain>
    </source>
</reference>
<evidence type="ECO:0000313" key="3">
    <source>
        <dbReference type="EMBL" id="KAJ8489488.1"/>
    </source>
</evidence>
<feature type="region of interest" description="Disordered" evidence="1">
    <location>
        <begin position="227"/>
        <end position="281"/>
    </location>
</feature>
<evidence type="ECO:0000256" key="1">
    <source>
        <dbReference type="SAM" id="MobiDB-lite"/>
    </source>
</evidence>
<evidence type="ECO:0000313" key="4">
    <source>
        <dbReference type="Proteomes" id="UP001215151"/>
    </source>
</evidence>
<feature type="compositionally biased region" description="Low complexity" evidence="1">
    <location>
        <begin position="227"/>
        <end position="240"/>
    </location>
</feature>
<dbReference type="SUPFAM" id="SSF49870">
    <property type="entry name" value="Osmotin, thaumatin-like protein"/>
    <property type="match status" value="1"/>
</dbReference>
<comment type="caution">
    <text evidence="3">The sequence shown here is derived from an EMBL/GenBank/DDBJ whole genome shotgun (WGS) entry which is preliminary data.</text>
</comment>
<proteinExistence type="predicted"/>
<accession>A0AAD7TZ99</accession>